<dbReference type="EMBL" id="JAHDVG010000463">
    <property type="protein sequence ID" value="KAH1186064.1"/>
    <property type="molecule type" value="Genomic_DNA"/>
</dbReference>
<protein>
    <submittedName>
        <fullName evidence="2">Uncharacterized protein</fullName>
    </submittedName>
</protein>
<name>A0A9D3XSN9_9SAUR</name>
<sequence length="102" mass="10988">MGTGTPRMKHSKKQTLGGQGIRKGSGSVRLSPSCKMGHAMKKFGNHCCLPLGRGHQSTAKASEVEISERCILDWYYMISCILSTHVKSSVSGLAREASGVQH</sequence>
<accession>A0A9D3XSN9</accession>
<organism evidence="2 3">
    <name type="scientific">Mauremys mutica</name>
    <name type="common">yellowpond turtle</name>
    <dbReference type="NCBI Taxonomy" id="74926"/>
    <lineage>
        <taxon>Eukaryota</taxon>
        <taxon>Metazoa</taxon>
        <taxon>Chordata</taxon>
        <taxon>Craniata</taxon>
        <taxon>Vertebrata</taxon>
        <taxon>Euteleostomi</taxon>
        <taxon>Archelosauria</taxon>
        <taxon>Testudinata</taxon>
        <taxon>Testudines</taxon>
        <taxon>Cryptodira</taxon>
        <taxon>Durocryptodira</taxon>
        <taxon>Testudinoidea</taxon>
        <taxon>Geoemydidae</taxon>
        <taxon>Geoemydinae</taxon>
        <taxon>Mauremys</taxon>
    </lineage>
</organism>
<gene>
    <name evidence="2" type="ORF">KIL84_018813</name>
</gene>
<dbReference type="AlphaFoldDB" id="A0A9D3XSN9"/>
<dbReference type="Proteomes" id="UP000827986">
    <property type="component" value="Unassembled WGS sequence"/>
</dbReference>
<comment type="caution">
    <text evidence="2">The sequence shown here is derived from an EMBL/GenBank/DDBJ whole genome shotgun (WGS) entry which is preliminary data.</text>
</comment>
<keyword evidence="3" id="KW-1185">Reference proteome</keyword>
<evidence type="ECO:0000313" key="3">
    <source>
        <dbReference type="Proteomes" id="UP000827986"/>
    </source>
</evidence>
<feature type="region of interest" description="Disordered" evidence="1">
    <location>
        <begin position="1"/>
        <end position="28"/>
    </location>
</feature>
<proteinExistence type="predicted"/>
<reference evidence="2" key="1">
    <citation type="submission" date="2021-09" db="EMBL/GenBank/DDBJ databases">
        <title>The genome of Mauremys mutica provides insights into the evolution of semi-aquatic lifestyle.</title>
        <authorList>
            <person name="Gong S."/>
            <person name="Gao Y."/>
        </authorList>
    </citation>
    <scope>NUCLEOTIDE SEQUENCE</scope>
    <source>
        <strain evidence="2">MM-2020</strain>
        <tissue evidence="2">Muscle</tissue>
    </source>
</reference>
<evidence type="ECO:0000256" key="1">
    <source>
        <dbReference type="SAM" id="MobiDB-lite"/>
    </source>
</evidence>
<evidence type="ECO:0000313" key="2">
    <source>
        <dbReference type="EMBL" id="KAH1186064.1"/>
    </source>
</evidence>